<dbReference type="InterPro" id="IPR036638">
    <property type="entry name" value="HLH_DNA-bd_sf"/>
</dbReference>
<sequence length="52" mass="6202">MNIKCLKTEINKSKLELVQIVNNKDDLVREKVIEKSEKLDKLIINYMKIKKK</sequence>
<reference evidence="2" key="1">
    <citation type="submission" date="2017-02" db="EMBL/GenBank/DDBJ databases">
        <authorList>
            <person name="Varghese N."/>
            <person name="Submissions S."/>
        </authorList>
    </citation>
    <scope>NUCLEOTIDE SEQUENCE [LARGE SCALE GENOMIC DNA]</scope>
    <source>
        <strain evidence="2">ATCC BAA-73</strain>
    </source>
</reference>
<dbReference type="RefSeq" id="WP_078809783.1">
    <property type="nucleotide sequence ID" value="NZ_FUWM01000009.1"/>
</dbReference>
<keyword evidence="2" id="KW-1185">Reference proteome</keyword>
<dbReference type="Proteomes" id="UP000190625">
    <property type="component" value="Unassembled WGS sequence"/>
</dbReference>
<dbReference type="InterPro" id="IPR018540">
    <property type="entry name" value="Spo0E-like"/>
</dbReference>
<evidence type="ECO:0000313" key="2">
    <source>
        <dbReference type="Proteomes" id="UP000190625"/>
    </source>
</evidence>
<organism evidence="1 2">
    <name type="scientific">Selenihalanaerobacter shriftii</name>
    <dbReference type="NCBI Taxonomy" id="142842"/>
    <lineage>
        <taxon>Bacteria</taxon>
        <taxon>Bacillati</taxon>
        <taxon>Bacillota</taxon>
        <taxon>Clostridia</taxon>
        <taxon>Halanaerobiales</taxon>
        <taxon>Halobacteroidaceae</taxon>
        <taxon>Selenihalanaerobacter</taxon>
    </lineage>
</organism>
<dbReference type="EMBL" id="FUWM01000009">
    <property type="protein sequence ID" value="SJZ59738.1"/>
    <property type="molecule type" value="Genomic_DNA"/>
</dbReference>
<dbReference type="AlphaFoldDB" id="A0A1T4LYY8"/>
<dbReference type="Gene3D" id="4.10.280.10">
    <property type="entry name" value="Helix-loop-helix DNA-binding domain"/>
    <property type="match status" value="1"/>
</dbReference>
<dbReference type="GO" id="GO:0043937">
    <property type="term" value="P:regulation of sporulation"/>
    <property type="evidence" value="ECO:0007669"/>
    <property type="project" value="InterPro"/>
</dbReference>
<protein>
    <submittedName>
        <fullName evidence="1">Spo0E like sporulation regulatory protein</fullName>
    </submittedName>
</protein>
<proteinExistence type="predicted"/>
<name>A0A1T4LYY8_9FIRM</name>
<accession>A0A1T4LYY8</accession>
<dbReference type="GO" id="GO:0046983">
    <property type="term" value="F:protein dimerization activity"/>
    <property type="evidence" value="ECO:0007669"/>
    <property type="project" value="InterPro"/>
</dbReference>
<dbReference type="InterPro" id="IPR037208">
    <property type="entry name" value="Spo0E-like_sf"/>
</dbReference>
<gene>
    <name evidence="1" type="ORF">SAMN02745118_01299</name>
</gene>
<dbReference type="Pfam" id="PF09388">
    <property type="entry name" value="SpoOE-like"/>
    <property type="match status" value="1"/>
</dbReference>
<evidence type="ECO:0000313" key="1">
    <source>
        <dbReference type="EMBL" id="SJZ59738.1"/>
    </source>
</evidence>
<dbReference type="SUPFAM" id="SSF140500">
    <property type="entry name" value="BAS1536-like"/>
    <property type="match status" value="1"/>
</dbReference>